<dbReference type="EnsemblMetazoa" id="GPAI001765-RA">
    <property type="protein sequence ID" value="GPAI001765-PA"/>
    <property type="gene ID" value="GPAI001765"/>
</dbReference>
<organism evidence="1 2">
    <name type="scientific">Glossina pallidipes</name>
    <name type="common">Tsetse fly</name>
    <dbReference type="NCBI Taxonomy" id="7398"/>
    <lineage>
        <taxon>Eukaryota</taxon>
        <taxon>Metazoa</taxon>
        <taxon>Ecdysozoa</taxon>
        <taxon>Arthropoda</taxon>
        <taxon>Hexapoda</taxon>
        <taxon>Insecta</taxon>
        <taxon>Pterygota</taxon>
        <taxon>Neoptera</taxon>
        <taxon>Endopterygota</taxon>
        <taxon>Diptera</taxon>
        <taxon>Brachycera</taxon>
        <taxon>Muscomorpha</taxon>
        <taxon>Hippoboscoidea</taxon>
        <taxon>Glossinidae</taxon>
        <taxon>Glossina</taxon>
    </lineage>
</organism>
<evidence type="ECO:0000313" key="2">
    <source>
        <dbReference type="Proteomes" id="UP000092445"/>
    </source>
</evidence>
<dbReference type="Pfam" id="PF08795">
    <property type="entry name" value="DUF1796"/>
    <property type="match status" value="1"/>
</dbReference>
<dbReference type="VEuPathDB" id="VectorBase:GPAI001765"/>
<dbReference type="AlphaFoldDB" id="A0A1A9Z2J1"/>
<dbReference type="InterPro" id="IPR014903">
    <property type="entry name" value="DUF1796"/>
</dbReference>
<accession>A0A1A9Z2J1</accession>
<reference evidence="2" key="1">
    <citation type="submission" date="2014-03" db="EMBL/GenBank/DDBJ databases">
        <authorList>
            <person name="Aksoy S."/>
            <person name="Warren W."/>
            <person name="Wilson R.K."/>
        </authorList>
    </citation>
    <scope>NUCLEOTIDE SEQUENCE [LARGE SCALE GENOMIC DNA]</scope>
    <source>
        <strain evidence="2">IAEA</strain>
    </source>
</reference>
<evidence type="ECO:0000313" key="1">
    <source>
        <dbReference type="EnsemblMetazoa" id="GPAI001765-PA"/>
    </source>
</evidence>
<name>A0A1A9Z2J1_GLOPL</name>
<keyword evidence="2" id="KW-1185">Reference proteome</keyword>
<reference evidence="1" key="2">
    <citation type="submission" date="2020-05" db="UniProtKB">
        <authorList>
            <consortium name="EnsemblMetazoa"/>
        </authorList>
    </citation>
    <scope>IDENTIFICATION</scope>
    <source>
        <strain evidence="1">IAEA</strain>
    </source>
</reference>
<dbReference type="Proteomes" id="UP000092445">
    <property type="component" value="Unassembled WGS sequence"/>
</dbReference>
<proteinExistence type="predicted"/>
<sequence length="199" mass="23129">MNILDKYRVMGYVKNLLKFNADTIKEEQEIVSTRVSLVKGERLINGKKVNHIASLGNHCLCSATLKDHGLKKYSLPFDWIFTHPGIVLDCLNDNFSLFLDKKHYHSLTNERHDRDYEPGASHLYFESKYGTINTFNHRDVTQSEDYNYIVRAVERFRKLLTSGDAIQLQDPICKHNSFSMEKVLDKENAELYNFIPSSH</sequence>
<protein>
    <submittedName>
        <fullName evidence="1">Uncharacterized protein</fullName>
    </submittedName>
</protein>